<dbReference type="EMBL" id="JHEG02000037">
    <property type="protein sequence ID" value="KIE12258.1"/>
    <property type="molecule type" value="Genomic_DNA"/>
</dbReference>
<dbReference type="AlphaFoldDB" id="A0A0C1R984"/>
<dbReference type="SUPFAM" id="SSF53335">
    <property type="entry name" value="S-adenosyl-L-methionine-dependent methyltransferases"/>
    <property type="match status" value="1"/>
</dbReference>
<dbReference type="GO" id="GO:0032259">
    <property type="term" value="P:methylation"/>
    <property type="evidence" value="ECO:0007669"/>
    <property type="project" value="UniProtKB-KW"/>
</dbReference>
<keyword evidence="3" id="KW-1185">Reference proteome</keyword>
<dbReference type="PANTHER" id="PTHR20974">
    <property type="entry name" value="UPF0585 PROTEIN CG18661"/>
    <property type="match status" value="1"/>
</dbReference>
<sequence>MTNDEARKYAPATQRNREPILEVLVNVLPANGTILEVASGTGEHAVFFAPRLKPRKWLPSEPNPQLRASIAAWSANFRCENLYPPIEIDVCAPVWSVEKDASPRWSHFDDLNDTPITSIVNINMVHIAPWSACLGLMAGANRILPPRGILYMYGPFKVDGKHTASSNIAFDESLRAQNSEWGVRDLNDVVDTARTQNLTLVKTYQMPANNLSVIFQRI</sequence>
<evidence type="ECO:0000313" key="2">
    <source>
        <dbReference type="EMBL" id="KIE12258.1"/>
    </source>
</evidence>
<protein>
    <submittedName>
        <fullName evidence="1">DUF938 domain-containing protein</fullName>
    </submittedName>
    <submittedName>
        <fullName evidence="2">SAM-dependent methyltransferase</fullName>
    </submittedName>
</protein>
<dbReference type="OrthoDB" id="450870at2"/>
<proteinExistence type="predicted"/>
<dbReference type="InterPro" id="IPR029063">
    <property type="entry name" value="SAM-dependent_MTases_sf"/>
</dbReference>
<accession>A0A0C1R984</accession>
<reference evidence="1" key="2">
    <citation type="submission" date="2019-11" db="EMBL/GenBank/DDBJ databases">
        <title>Improved Assembly of Tolypothrix boutellei genome.</title>
        <authorList>
            <person name="Sarangi A.N."/>
            <person name="Mukherjee M."/>
            <person name="Ghosh S."/>
            <person name="Singh D."/>
            <person name="Das A."/>
            <person name="Kant S."/>
            <person name="Prusty A."/>
            <person name="Tripathy S."/>
        </authorList>
    </citation>
    <scope>NUCLEOTIDE SEQUENCE</scope>
    <source>
        <strain evidence="1">VB521301</strain>
    </source>
</reference>
<dbReference type="PANTHER" id="PTHR20974:SF0">
    <property type="entry name" value="UPF0585 PROTEIN CG18661"/>
    <property type="match status" value="1"/>
</dbReference>
<dbReference type="Pfam" id="PF06080">
    <property type="entry name" value="DUF938"/>
    <property type="match status" value="1"/>
</dbReference>
<organism evidence="2">
    <name type="scientific">Tolypothrix bouteillei VB521301</name>
    <dbReference type="NCBI Taxonomy" id="1479485"/>
    <lineage>
        <taxon>Bacteria</taxon>
        <taxon>Bacillati</taxon>
        <taxon>Cyanobacteriota</taxon>
        <taxon>Cyanophyceae</taxon>
        <taxon>Nostocales</taxon>
        <taxon>Tolypothrichaceae</taxon>
        <taxon>Tolypothrix</taxon>
    </lineage>
</organism>
<keyword evidence="2" id="KW-0808">Transferase</keyword>
<gene>
    <name evidence="2" type="ORF">DA73_0211885</name>
    <name evidence="1" type="ORF">DA73_0400036985</name>
</gene>
<comment type="caution">
    <text evidence="2">The sequence shown here is derived from an EMBL/GenBank/DDBJ whole genome shotgun (WGS) entry which is preliminary data.</text>
</comment>
<reference evidence="2" key="1">
    <citation type="journal article" date="2015" name="Genome Announc.">
        <title>Draft Genome Sequence of Tolypothrix boutellei Strain VB521301.</title>
        <authorList>
            <person name="Chandrababunaidu M.M."/>
            <person name="Singh D."/>
            <person name="Sen D."/>
            <person name="Bhan S."/>
            <person name="Das S."/>
            <person name="Gupta A."/>
            <person name="Adhikary S.P."/>
            <person name="Tripathy S."/>
        </authorList>
    </citation>
    <scope>NUCLEOTIDE SEQUENCE</scope>
    <source>
        <strain evidence="2">VB521301</strain>
    </source>
</reference>
<dbReference type="InterPro" id="IPR010342">
    <property type="entry name" value="DUF938"/>
</dbReference>
<name>A0A0C1R984_9CYAN</name>
<dbReference type="Gene3D" id="3.40.50.150">
    <property type="entry name" value="Vaccinia Virus protein VP39"/>
    <property type="match status" value="1"/>
</dbReference>
<dbReference type="Proteomes" id="UP000029738">
    <property type="component" value="Unassembled WGS sequence"/>
</dbReference>
<dbReference type="STRING" id="1479485.DA73_0211885"/>
<dbReference type="GO" id="GO:0008168">
    <property type="term" value="F:methyltransferase activity"/>
    <property type="evidence" value="ECO:0007669"/>
    <property type="project" value="UniProtKB-KW"/>
</dbReference>
<dbReference type="RefSeq" id="WP_038073148.1">
    <property type="nucleotide sequence ID" value="NZ_JHEG04000001.1"/>
</dbReference>
<evidence type="ECO:0000313" key="3">
    <source>
        <dbReference type="Proteomes" id="UP000029738"/>
    </source>
</evidence>
<evidence type="ECO:0000313" key="1">
    <source>
        <dbReference type="EMBL" id="KAF3890426.1"/>
    </source>
</evidence>
<dbReference type="EMBL" id="JHEG04000001">
    <property type="protein sequence ID" value="KAF3890426.1"/>
    <property type="molecule type" value="Genomic_DNA"/>
</dbReference>
<keyword evidence="2" id="KW-0489">Methyltransferase</keyword>